<comment type="caution">
    <text evidence="7">The sequence shown here is derived from an EMBL/GenBank/DDBJ whole genome shotgun (WGS) entry which is preliminary data.</text>
</comment>
<evidence type="ECO:0000256" key="4">
    <source>
        <dbReference type="ARBA" id="ARBA00023235"/>
    </source>
</evidence>
<dbReference type="GO" id="GO:0008909">
    <property type="term" value="F:isochorismate synthase activity"/>
    <property type="evidence" value="ECO:0007669"/>
    <property type="project" value="UniProtKB-EC"/>
</dbReference>
<organism evidence="7 8">
    <name type="scientific">Magnetospirillum fulvum MGU-K5</name>
    <dbReference type="NCBI Taxonomy" id="1316936"/>
    <lineage>
        <taxon>Bacteria</taxon>
        <taxon>Pseudomonadati</taxon>
        <taxon>Pseudomonadota</taxon>
        <taxon>Alphaproteobacteria</taxon>
        <taxon>Rhodospirillales</taxon>
        <taxon>Rhodospirillaceae</taxon>
        <taxon>Magnetospirillum</taxon>
    </lineage>
</organism>
<evidence type="ECO:0000256" key="3">
    <source>
        <dbReference type="ARBA" id="ARBA00012824"/>
    </source>
</evidence>
<dbReference type="eggNOG" id="COG1169">
    <property type="taxonomic scope" value="Bacteria"/>
</dbReference>
<evidence type="ECO:0000256" key="2">
    <source>
        <dbReference type="ARBA" id="ARBA00005297"/>
    </source>
</evidence>
<dbReference type="InterPro" id="IPR005801">
    <property type="entry name" value="ADC_synthase"/>
</dbReference>
<dbReference type="EMBL" id="AQPH01000026">
    <property type="protein sequence ID" value="EPY01887.1"/>
    <property type="molecule type" value="Genomic_DNA"/>
</dbReference>
<dbReference type="STRING" id="1316936.K678_08554"/>
<proteinExistence type="inferred from homology"/>
<evidence type="ECO:0000256" key="5">
    <source>
        <dbReference type="ARBA" id="ARBA00041564"/>
    </source>
</evidence>
<keyword evidence="4" id="KW-0413">Isomerase</keyword>
<dbReference type="SUPFAM" id="SSF56322">
    <property type="entry name" value="ADC synthase"/>
    <property type="match status" value="1"/>
</dbReference>
<reference evidence="7 8" key="1">
    <citation type="submission" date="2013-04" db="EMBL/GenBank/DDBJ databases">
        <authorList>
            <person name="Kuznetsov B."/>
            <person name="Ivanovsky R."/>
        </authorList>
    </citation>
    <scope>NUCLEOTIDE SEQUENCE [LARGE SCALE GENOMIC DNA]</scope>
    <source>
        <strain evidence="7 8">MGU-K5</strain>
    </source>
</reference>
<evidence type="ECO:0000313" key="8">
    <source>
        <dbReference type="Proteomes" id="UP000015350"/>
    </source>
</evidence>
<dbReference type="EC" id="5.4.4.2" evidence="3"/>
<dbReference type="InterPro" id="IPR004561">
    <property type="entry name" value="IsoChor_synthase"/>
</dbReference>
<dbReference type="AlphaFoldDB" id="S9S7K0"/>
<evidence type="ECO:0000313" key="7">
    <source>
        <dbReference type="EMBL" id="EPY01887.1"/>
    </source>
</evidence>
<name>S9S7K0_MAGFU</name>
<evidence type="ECO:0000259" key="6">
    <source>
        <dbReference type="Pfam" id="PF00425"/>
    </source>
</evidence>
<dbReference type="Proteomes" id="UP000015350">
    <property type="component" value="Unassembled WGS sequence"/>
</dbReference>
<dbReference type="Gene3D" id="3.60.120.10">
    <property type="entry name" value="Anthranilate synthase"/>
    <property type="match status" value="1"/>
</dbReference>
<gene>
    <name evidence="7" type="ORF">K678_08554</name>
</gene>
<dbReference type="InterPro" id="IPR015890">
    <property type="entry name" value="Chorismate_C"/>
</dbReference>
<comment type="similarity">
    <text evidence="2">Belongs to the isochorismate synthase family.</text>
</comment>
<sequence>MGAAKMPVPSQRGDARPDRNILLADLSRRLQRIDAPGPGLFSVTLAVPELDDVLLPPPLPDLWSWLRPGDGMALIASGTAYEAVCSSPERVDEVLRDLDWTHLDLESDFDQSGTEPVAFLGHGFGGPDPSCLPPAMVRVPRLLLRRLPDRCELIFSHHGVASASELHALWISEADRLLTALDAVVPSAAPVDLVRLDETPQPDSFRCRVGKATRSIAAGQVEKVVLSRRITVAAPRPFRPERLVRELAARHPSCAIFTVGFGERTLVAASPERLVACTGRRVESYALAGTAPSDPADPFLGGRLLSGAKDRHEHQLVVGWISSALNDLCDDLDVPSEPRRMILGQLEHLWTPISGTLKPGAGLLQAARALHPTPAVAGLPLESARTLLDELGESRSGWYTGAFGWIDRAGDGEMAVVLRCALLDGDRAEIAAGAGIVAASDPEAEFTETELKLRTMLDALRSA</sequence>
<evidence type="ECO:0000256" key="1">
    <source>
        <dbReference type="ARBA" id="ARBA00000799"/>
    </source>
</evidence>
<accession>S9S7K0</accession>
<protein>
    <recommendedName>
        <fullName evidence="3">isochorismate synthase</fullName>
        <ecNumber evidence="3">5.4.4.2</ecNumber>
    </recommendedName>
    <alternativeName>
        <fullName evidence="5">Isochorismate mutase</fullName>
    </alternativeName>
</protein>
<dbReference type="PANTHER" id="PTHR42839:SF2">
    <property type="entry name" value="ISOCHORISMATE SYNTHASE ENTC"/>
    <property type="match status" value="1"/>
</dbReference>
<dbReference type="PANTHER" id="PTHR42839">
    <property type="entry name" value="ISOCHORISMATE SYNTHASE ENTC"/>
    <property type="match status" value="1"/>
</dbReference>
<dbReference type="NCBIfam" id="TIGR00543">
    <property type="entry name" value="isochor_syn"/>
    <property type="match status" value="1"/>
</dbReference>
<comment type="catalytic activity">
    <reaction evidence="1">
        <text>chorismate = isochorismate</text>
        <dbReference type="Rhea" id="RHEA:18985"/>
        <dbReference type="ChEBI" id="CHEBI:29748"/>
        <dbReference type="ChEBI" id="CHEBI:29780"/>
        <dbReference type="EC" id="5.4.4.2"/>
    </reaction>
</comment>
<feature type="domain" description="Chorismate-utilising enzyme C-terminal" evidence="6">
    <location>
        <begin position="203"/>
        <end position="452"/>
    </location>
</feature>
<dbReference type="Pfam" id="PF00425">
    <property type="entry name" value="Chorismate_bind"/>
    <property type="match status" value="1"/>
</dbReference>